<comment type="catalytic activity">
    <reaction evidence="3">
        <text>2'-phospho-[ligated tRNA] + NAD(+) = mature tRNA + ADP-alpha-D-ribose 1'',2''-cyclic phosphate + nicotinamide</text>
        <dbReference type="Rhea" id="RHEA:23324"/>
        <dbReference type="Rhea" id="RHEA-COMP:11106"/>
        <dbReference type="Rhea" id="RHEA-COMP:11107"/>
        <dbReference type="ChEBI" id="CHEBI:17154"/>
        <dbReference type="ChEBI" id="CHEBI:57540"/>
        <dbReference type="ChEBI" id="CHEBI:76596"/>
        <dbReference type="ChEBI" id="CHEBI:82883"/>
        <dbReference type="ChEBI" id="CHEBI:85027"/>
        <dbReference type="EC" id="2.7.1.160"/>
    </reaction>
</comment>
<dbReference type="Gene3D" id="3.20.170.30">
    <property type="match status" value="1"/>
</dbReference>
<dbReference type="UniPathway" id="UPA00196"/>
<dbReference type="InterPro" id="IPR036236">
    <property type="entry name" value="Znf_C2H2_sf"/>
</dbReference>
<feature type="compositionally biased region" description="Low complexity" evidence="4">
    <location>
        <begin position="1062"/>
        <end position="1075"/>
    </location>
</feature>
<evidence type="ECO:0000256" key="4">
    <source>
        <dbReference type="SAM" id="MobiDB-lite"/>
    </source>
</evidence>
<dbReference type="PANTHER" id="PTHR12271">
    <property type="entry name" value="POLY A POLYMERASE CID PAP -RELATED"/>
    <property type="match status" value="1"/>
</dbReference>
<feature type="compositionally biased region" description="Basic and acidic residues" evidence="4">
    <location>
        <begin position="594"/>
        <end position="606"/>
    </location>
</feature>
<dbReference type="GO" id="GO:0000215">
    <property type="term" value="F:tRNA 2'-phosphotransferase activity"/>
    <property type="evidence" value="ECO:0007669"/>
    <property type="project" value="UniProtKB-EC"/>
</dbReference>
<dbReference type="InterPro" id="IPR042080">
    <property type="entry name" value="RNA_2'-PTrans_N"/>
</dbReference>
<reference evidence="6 7" key="1">
    <citation type="submission" date="2019-07" db="EMBL/GenBank/DDBJ databases">
        <title>Draft genome assembly of a fouling barnacle, Amphibalanus amphitrite (Darwin, 1854): The first reference genome for Thecostraca.</title>
        <authorList>
            <person name="Kim W."/>
        </authorList>
    </citation>
    <scope>NUCLEOTIDE SEQUENCE [LARGE SCALE GENOMIC DNA]</scope>
    <source>
        <strain evidence="6">SNU_AA5</strain>
        <tissue evidence="6">Soma without cirri and trophi</tissue>
    </source>
</reference>
<dbReference type="GO" id="GO:0016020">
    <property type="term" value="C:membrane"/>
    <property type="evidence" value="ECO:0007669"/>
    <property type="project" value="GOC"/>
</dbReference>
<feature type="region of interest" description="Disordered" evidence="4">
    <location>
        <begin position="1007"/>
        <end position="1085"/>
    </location>
</feature>
<feature type="region of interest" description="Disordered" evidence="4">
    <location>
        <begin position="1103"/>
        <end position="1122"/>
    </location>
</feature>
<evidence type="ECO:0000313" key="7">
    <source>
        <dbReference type="Proteomes" id="UP000440578"/>
    </source>
</evidence>
<feature type="domain" description="Poly(A) RNA polymerase mitochondrial-like central palm" evidence="5">
    <location>
        <begin position="645"/>
        <end position="775"/>
    </location>
</feature>
<sequence length="1273" mass="140064">MQGAQAGHDKTLSKRLSWLLRHGAEREGLRLLPGGFLPVRAVLARPALRQYTESDIRRVVERNDKQRFTLREDAAEGLLIRANQGHSLPWCRRRRHWGPLGAARRALIVTAHPDDECMFFGPTVVGLLRQPGCLVYLLCLSTGDYDGRGKVRKEELYRSCQVLGIKRENVILLRHSRLPDHPGRSWNDALVSELILQHVMSLDIDTVVSFDPHGVSYHRNHRSCFYGLLHLLREGRLPTECAVYCVPTVNLLRKFSSFLDVPLTLLTSEVVSLVSLDEWSRIQHAMGQHRSQIVWFRVLYMLFSRYVFINSLERLQVAPADRRTNSADLKHTPLERRGRRSASSPDSSPDPEPDPDHPSVTPGSVAASEWLESTADGVLDLELEPILSGKDFPTVVHGTYFKCLDSIKRQGLSRMSRQHVHLASGVSGSQGVISGMRSSCQLHIHVDIDSAIADGIKFFKSSNGVILTPGDEQGFLKPKYFKKIVDAKTVASRRNTMVAGGGSSGHPVCHICNVTATSYCSLKSHLLGKQHQKKARTAPFAQTGELSTYLSISAASAPAPTKANGSTNAPTKNAPAVPTKKATDSPKKAAASPTKKEAASPTKKEAAAAPVQTTLGDLDLTVTLTTLAHLVRTRTEDEVLSWLSGQLLLTPAQHQQRVRFCQELQNELRAHFRTCLVQAFGSSVSGLGFRGCDLDIYAFIDAHSHGSTLPPDATDRHKVRAVGKVLFRLTHLCTSVVRIPEARVPIVKFRSPRLGDIDCDMSFKDPMSCQNSRLIGWLMQCDPRVRPLTVAIRFWAKRRNLAGGEHHPRRMSSYCLTLLVVTFLQQLRPPVLPTVDWCQAPVEPMLIGPWNAAFAPASVWHTENATPVSRLLRQFFQFCADLPAETVVVCPLMGRILPRAALKDPTAGQGMARPGVWAGFCDLVASGRVEPLADKPLIIQDPMELSFNVARSFDQAGLDRFRLCSRQAVDMPLERLFDEEAMPKVKKIKAAQAAAAAAAVVKAASGAAAQTSSDGRAAAGVSKRSLDAADVSNGEPASRKAKHNSGEQSHEVTSSGASAGDSAVTSTAPASAPTGSDRREGNVTSDPALLRRVLADFDRQPNRIVSLPMESPDGRRSPRSPEERARYAEACARFIEEIFSVVFRFQCNTMKFDGLDLPMNVVRGYTCVAHLPTWEFRKTVASQLVGRKRTLSYETEITERALRAIGSPAPSSQPLASFSCYLVLLEEDQQLRACLYEGETAKAGKNCHNFLERYLPDMCGQCDYMALFGGAER</sequence>
<evidence type="ECO:0000256" key="1">
    <source>
        <dbReference type="ARBA" id="ARBA00003343"/>
    </source>
</evidence>
<dbReference type="Gene3D" id="3.30.460.10">
    <property type="entry name" value="Beta Polymerase, domain 2"/>
    <property type="match status" value="1"/>
</dbReference>
<dbReference type="Gene3D" id="3.40.50.10320">
    <property type="entry name" value="LmbE-like"/>
    <property type="match status" value="1"/>
</dbReference>
<dbReference type="Gene3D" id="1.10.1410.10">
    <property type="match status" value="1"/>
</dbReference>
<dbReference type="GO" id="GO:0031123">
    <property type="term" value="P:RNA 3'-end processing"/>
    <property type="evidence" value="ECO:0007669"/>
    <property type="project" value="TreeGrafter"/>
</dbReference>
<dbReference type="SUPFAM" id="SSF57667">
    <property type="entry name" value="beta-beta-alpha zinc fingers"/>
    <property type="match status" value="1"/>
</dbReference>
<dbReference type="Pfam" id="PF02585">
    <property type="entry name" value="PIG-L"/>
    <property type="match status" value="1"/>
</dbReference>
<dbReference type="OrthoDB" id="407432at2759"/>
<dbReference type="InterPro" id="IPR002745">
    <property type="entry name" value="Ptrans_KptA/Tpt1"/>
</dbReference>
<dbReference type="InterPro" id="IPR003737">
    <property type="entry name" value="GlcNAc_PI_deacetylase-related"/>
</dbReference>
<dbReference type="SUPFAM" id="SSF102588">
    <property type="entry name" value="LmbE-like"/>
    <property type="match status" value="1"/>
</dbReference>
<dbReference type="GO" id="GO:1990817">
    <property type="term" value="F:poly(A) RNA polymerase activity"/>
    <property type="evidence" value="ECO:0007669"/>
    <property type="project" value="TreeGrafter"/>
</dbReference>
<dbReference type="Gene3D" id="3.30.160.60">
    <property type="entry name" value="Classic Zinc Finger"/>
    <property type="match status" value="1"/>
</dbReference>
<proteinExistence type="inferred from homology"/>
<dbReference type="InterPro" id="IPR054708">
    <property type="entry name" value="MTPAP-like_central"/>
</dbReference>
<gene>
    <name evidence="6" type="primary">Pigl_2</name>
    <name evidence="6" type="ORF">FJT64_022008</name>
</gene>
<dbReference type="SUPFAM" id="SSF56399">
    <property type="entry name" value="ADP-ribosylation"/>
    <property type="match status" value="2"/>
</dbReference>
<dbReference type="GO" id="GO:0006506">
    <property type="term" value="P:GPI anchor biosynthetic process"/>
    <property type="evidence" value="ECO:0007669"/>
    <property type="project" value="UniProtKB-UniPathway"/>
</dbReference>
<dbReference type="InterPro" id="IPR024078">
    <property type="entry name" value="LmbE-like_dom_sf"/>
</dbReference>
<dbReference type="Pfam" id="PF22600">
    <property type="entry name" value="MTPAP-like_central"/>
    <property type="match status" value="1"/>
</dbReference>
<keyword evidence="7" id="KW-1185">Reference proteome</keyword>
<evidence type="ECO:0000256" key="3">
    <source>
        <dbReference type="ARBA" id="ARBA00047949"/>
    </source>
</evidence>
<dbReference type="Proteomes" id="UP000440578">
    <property type="component" value="Unassembled WGS sequence"/>
</dbReference>
<accession>A0A6A4WWM6</accession>
<protein>
    <submittedName>
        <fullName evidence="6">N-acetylglucosaminyl-phosphatidylinositol de-N-acetylase</fullName>
    </submittedName>
</protein>
<dbReference type="InterPro" id="IPR042081">
    <property type="entry name" value="RNA_2'-PTrans_C"/>
</dbReference>
<feature type="region of interest" description="Disordered" evidence="4">
    <location>
        <begin position="557"/>
        <end position="608"/>
    </location>
</feature>
<dbReference type="EMBL" id="VIIS01000662">
    <property type="protein sequence ID" value="KAF0306521.1"/>
    <property type="molecule type" value="Genomic_DNA"/>
</dbReference>
<feature type="compositionally biased region" description="Basic and acidic residues" evidence="4">
    <location>
        <begin position="324"/>
        <end position="336"/>
    </location>
</feature>
<comment type="similarity">
    <text evidence="2">Belongs to the PIGL family.</text>
</comment>
<dbReference type="PANTHER" id="PTHR12271:SF127">
    <property type="entry name" value="SPECKLE TARGETED PIP5K1A-REGULATED POLY(A) POLYMERASE"/>
    <property type="match status" value="1"/>
</dbReference>
<name>A0A6A4WWM6_AMPAM</name>
<evidence type="ECO:0000259" key="5">
    <source>
        <dbReference type="Pfam" id="PF22600"/>
    </source>
</evidence>
<feature type="region of interest" description="Disordered" evidence="4">
    <location>
        <begin position="324"/>
        <end position="364"/>
    </location>
</feature>
<dbReference type="Gene3D" id="1.10.10.970">
    <property type="entry name" value="RNA 2'-phosphotransferase, Tpt1/KptA family, N-terminal domain"/>
    <property type="match status" value="1"/>
</dbReference>
<organism evidence="6 7">
    <name type="scientific">Amphibalanus amphitrite</name>
    <name type="common">Striped barnacle</name>
    <name type="synonym">Balanus amphitrite</name>
    <dbReference type="NCBI Taxonomy" id="1232801"/>
    <lineage>
        <taxon>Eukaryota</taxon>
        <taxon>Metazoa</taxon>
        <taxon>Ecdysozoa</taxon>
        <taxon>Arthropoda</taxon>
        <taxon>Crustacea</taxon>
        <taxon>Multicrustacea</taxon>
        <taxon>Cirripedia</taxon>
        <taxon>Thoracica</taxon>
        <taxon>Thoracicalcarea</taxon>
        <taxon>Balanomorpha</taxon>
        <taxon>Balanoidea</taxon>
        <taxon>Balanidae</taxon>
        <taxon>Amphibalaninae</taxon>
        <taxon>Amphibalanus</taxon>
    </lineage>
</organism>
<evidence type="ECO:0000313" key="6">
    <source>
        <dbReference type="EMBL" id="KAF0306521.1"/>
    </source>
</evidence>
<dbReference type="AlphaFoldDB" id="A0A6A4WWM6"/>
<comment type="caution">
    <text evidence="6">The sequence shown here is derived from an EMBL/GenBank/DDBJ whole genome shotgun (WGS) entry which is preliminary data.</text>
</comment>
<comment type="function">
    <text evidence="1">Catalyzes the last step of tRNA splicing, the transfer of the splice junction 2'-phosphate from ligated tRNA to NAD to produce ADP-ribose 1''-2'' cyclic phosphate.</text>
</comment>
<feature type="compositionally biased region" description="Basic and acidic residues" evidence="4">
    <location>
        <begin position="1112"/>
        <end position="1122"/>
    </location>
</feature>
<dbReference type="SUPFAM" id="SSF81631">
    <property type="entry name" value="PAP/OAS1 substrate-binding domain"/>
    <property type="match status" value="1"/>
</dbReference>
<dbReference type="Pfam" id="PF01885">
    <property type="entry name" value="PTS_2-RNA"/>
    <property type="match status" value="2"/>
</dbReference>
<dbReference type="SUPFAM" id="SSF81301">
    <property type="entry name" value="Nucleotidyltransferase"/>
    <property type="match status" value="1"/>
</dbReference>
<dbReference type="InterPro" id="IPR043519">
    <property type="entry name" value="NT_sf"/>
</dbReference>
<dbReference type="CDD" id="cd05402">
    <property type="entry name" value="NT_PAP_TUTase"/>
    <property type="match status" value="1"/>
</dbReference>
<evidence type="ECO:0000256" key="2">
    <source>
        <dbReference type="ARBA" id="ARBA00006066"/>
    </source>
</evidence>